<dbReference type="OrthoDB" id="2084569at2"/>
<feature type="transmembrane region" description="Helical" evidence="1">
    <location>
        <begin position="95"/>
        <end position="114"/>
    </location>
</feature>
<feature type="transmembrane region" description="Helical" evidence="1">
    <location>
        <begin position="61"/>
        <end position="83"/>
    </location>
</feature>
<reference evidence="2 3" key="1">
    <citation type="submission" date="2018-11" db="EMBL/GenBank/DDBJ databases">
        <authorList>
            <person name="Zhou Z."/>
            <person name="Wang G."/>
        </authorList>
    </citation>
    <scope>NUCLEOTIDE SEQUENCE [LARGE SCALE GENOMIC DNA]</scope>
    <source>
        <strain evidence="2 3">KCTC42998</strain>
    </source>
</reference>
<proteinExistence type="predicted"/>
<evidence type="ECO:0000313" key="2">
    <source>
        <dbReference type="EMBL" id="RRB13883.1"/>
    </source>
</evidence>
<keyword evidence="1" id="KW-1133">Transmembrane helix</keyword>
<dbReference type="Pfam" id="PF06197">
    <property type="entry name" value="DUF998"/>
    <property type="match status" value="1"/>
</dbReference>
<gene>
    <name evidence="2" type="ORF">EHT87_16635</name>
</gene>
<keyword evidence="3" id="KW-1185">Reference proteome</keyword>
<evidence type="ECO:0000313" key="3">
    <source>
        <dbReference type="Proteomes" id="UP000274271"/>
    </source>
</evidence>
<protein>
    <submittedName>
        <fullName evidence="2">DUF998 domain-containing protein</fullName>
    </submittedName>
</protein>
<keyword evidence="1" id="KW-0472">Membrane</keyword>
<sequence>MISPMSDLISKMRLILFQYPLLASGWLAMSITMAQLRAPASYHWVKNTISDLGAQHYEKGWMMQLGFIGFGLLLVGGGLADLVSGQLSLLRASPVILYGLAVALTGIFCTQPFWTDAFYSVQESRLHSVLAQLAGLSFSVAIVVQLLAPQRPSDRAIHATVLLLVLGLSGSFKFFSEYAGLLQRVLYLVSLTWLSFMFKA</sequence>
<evidence type="ECO:0000256" key="1">
    <source>
        <dbReference type="SAM" id="Phobius"/>
    </source>
</evidence>
<dbReference type="Proteomes" id="UP000274271">
    <property type="component" value="Unassembled WGS sequence"/>
</dbReference>
<feature type="transmembrane region" description="Helical" evidence="1">
    <location>
        <begin position="156"/>
        <end position="175"/>
    </location>
</feature>
<dbReference type="InterPro" id="IPR009339">
    <property type="entry name" value="DUF998"/>
</dbReference>
<accession>A0A3P1CKM1</accession>
<dbReference type="AlphaFoldDB" id="A0A3P1CKM1"/>
<organism evidence="2 3">
    <name type="scientific">Larkinella knui</name>
    <dbReference type="NCBI Taxonomy" id="2025310"/>
    <lineage>
        <taxon>Bacteria</taxon>
        <taxon>Pseudomonadati</taxon>
        <taxon>Bacteroidota</taxon>
        <taxon>Cytophagia</taxon>
        <taxon>Cytophagales</taxon>
        <taxon>Spirosomataceae</taxon>
        <taxon>Larkinella</taxon>
    </lineage>
</organism>
<keyword evidence="1" id="KW-0812">Transmembrane</keyword>
<dbReference type="EMBL" id="RQJP01000003">
    <property type="protein sequence ID" value="RRB13883.1"/>
    <property type="molecule type" value="Genomic_DNA"/>
</dbReference>
<feature type="transmembrane region" description="Helical" evidence="1">
    <location>
        <begin position="126"/>
        <end position="144"/>
    </location>
</feature>
<name>A0A3P1CKM1_9BACT</name>
<comment type="caution">
    <text evidence="2">The sequence shown here is derived from an EMBL/GenBank/DDBJ whole genome shotgun (WGS) entry which is preliminary data.</text>
</comment>